<accession>H5XHG7</accession>
<name>H5XHG7_9PSEU</name>
<dbReference type="Gene3D" id="3.40.50.1980">
    <property type="entry name" value="Nitrogenase molybdenum iron protein domain"/>
    <property type="match status" value="2"/>
</dbReference>
<organism evidence="3 4">
    <name type="scientific">Saccharomonospora cyanea NA-134</name>
    <dbReference type="NCBI Taxonomy" id="882082"/>
    <lineage>
        <taxon>Bacteria</taxon>
        <taxon>Bacillati</taxon>
        <taxon>Actinomycetota</taxon>
        <taxon>Actinomycetes</taxon>
        <taxon>Pseudonocardiales</taxon>
        <taxon>Pseudonocardiaceae</taxon>
        <taxon>Saccharomonospora</taxon>
    </lineage>
</organism>
<dbReference type="STRING" id="882082.SaccyDRAFT_2801"/>
<dbReference type="HOGENOM" id="CLU_038034_7_1_11"/>
<gene>
    <name evidence="3" type="ORF">SaccyDRAFT_2801</name>
</gene>
<dbReference type="Proteomes" id="UP000002791">
    <property type="component" value="Chromosome"/>
</dbReference>
<sequence>MRRSPRRPAALAATSTIAVLGTACGTPAITGPDPAPGPGNHPVTITNCGVDVTFETPPERVVLLESAPVPTMRALGVLDSVVLRAGAFPPEYYDAGTNAAIQAVPSLGEDLDPSGHLRLSTEVIIEQQPDLVLGLPDGVSREALADVGIRALVHPTMCPSGVEATTFDDVYDQVTAYGRLFDRRSEAAELVTSLQERVSAVEEAVAGEPARTAAVLYPTVGGGPVYAYGNESMAHPQLETAGFTNVYADVDERVFEVTVEDLIGRNPDVLVLLHSDGDPGAVRDAVADLPGAGALKAVRDGAVLVQLFNFAEPPTPLSVDGLERIHATFGAGS</sequence>
<dbReference type="InterPro" id="IPR002491">
    <property type="entry name" value="ABC_transptr_periplasmic_BD"/>
</dbReference>
<feature type="domain" description="Fe/B12 periplasmic-binding" evidence="2">
    <location>
        <begin position="60"/>
        <end position="333"/>
    </location>
</feature>
<evidence type="ECO:0000313" key="3">
    <source>
        <dbReference type="EMBL" id="EHR61647.1"/>
    </source>
</evidence>
<reference evidence="3 4" key="1">
    <citation type="submission" date="2011-11" db="EMBL/GenBank/DDBJ databases">
        <title>The Noncontiguous Finished sequence of Saccharomonospora cyanea NA-134.</title>
        <authorList>
            <consortium name="US DOE Joint Genome Institute"/>
            <person name="Lucas S."/>
            <person name="Han J."/>
            <person name="Lapidus A."/>
            <person name="Cheng J.-F."/>
            <person name="Goodwin L."/>
            <person name="Pitluck S."/>
            <person name="Peters L."/>
            <person name="Ovchinnikova G."/>
            <person name="Lu M."/>
            <person name="Detter J.C."/>
            <person name="Han C."/>
            <person name="Tapia R."/>
            <person name="Land M."/>
            <person name="Hauser L."/>
            <person name="Kyrpides N."/>
            <person name="Ivanova N."/>
            <person name="Pagani I."/>
            <person name="Brambilla E.-M."/>
            <person name="Klenk H.-P."/>
            <person name="Woyke T."/>
        </authorList>
    </citation>
    <scope>NUCLEOTIDE SEQUENCE [LARGE SCALE GENOMIC DNA]</scope>
    <source>
        <strain evidence="3 4">NA-134</strain>
    </source>
</reference>
<dbReference type="EMBL" id="CM001440">
    <property type="protein sequence ID" value="EHR61647.1"/>
    <property type="molecule type" value="Genomic_DNA"/>
</dbReference>
<dbReference type="AlphaFoldDB" id="H5XHG7"/>
<dbReference type="PROSITE" id="PS51257">
    <property type="entry name" value="PROKAR_LIPOPROTEIN"/>
    <property type="match status" value="1"/>
</dbReference>
<dbReference type="PANTHER" id="PTHR30535">
    <property type="entry name" value="VITAMIN B12-BINDING PROTEIN"/>
    <property type="match status" value="1"/>
</dbReference>
<dbReference type="SUPFAM" id="SSF53807">
    <property type="entry name" value="Helical backbone' metal receptor"/>
    <property type="match status" value="1"/>
</dbReference>
<evidence type="ECO:0000259" key="2">
    <source>
        <dbReference type="PROSITE" id="PS50983"/>
    </source>
</evidence>
<comment type="similarity">
    <text evidence="1">Belongs to the bacterial solute-binding protein 8 family.</text>
</comment>
<proteinExistence type="inferred from homology"/>
<dbReference type="PROSITE" id="PS50983">
    <property type="entry name" value="FE_B12_PBP"/>
    <property type="match status" value="1"/>
</dbReference>
<dbReference type="OrthoDB" id="9797850at2"/>
<protein>
    <submittedName>
        <fullName evidence="3">ABC-type Fe3+-hydroxamate transport system, periplasmic component</fullName>
    </submittedName>
</protein>
<dbReference type="eggNOG" id="COG0614">
    <property type="taxonomic scope" value="Bacteria"/>
</dbReference>
<dbReference type="PANTHER" id="PTHR30535:SF7">
    <property type="entry name" value="IRON(III) DICITRATE-BINDING PROTEIN"/>
    <property type="match status" value="1"/>
</dbReference>
<evidence type="ECO:0000313" key="4">
    <source>
        <dbReference type="Proteomes" id="UP000002791"/>
    </source>
</evidence>
<dbReference type="Pfam" id="PF01497">
    <property type="entry name" value="Peripla_BP_2"/>
    <property type="match status" value="1"/>
</dbReference>
<keyword evidence="4" id="KW-1185">Reference proteome</keyword>
<evidence type="ECO:0000256" key="1">
    <source>
        <dbReference type="ARBA" id="ARBA00008814"/>
    </source>
</evidence>
<dbReference type="InterPro" id="IPR050902">
    <property type="entry name" value="ABC_Transporter_SBP"/>
</dbReference>